<evidence type="ECO:0000313" key="5">
    <source>
        <dbReference type="EMBL" id="VDK56561.1"/>
    </source>
</evidence>
<accession>A0A3P6SS70</accession>
<evidence type="ECO:0000256" key="4">
    <source>
        <dbReference type="ARBA" id="ARBA00023134"/>
    </source>
</evidence>
<protein>
    <submittedName>
        <fullName evidence="5">Uncharacterized protein</fullName>
    </submittedName>
</protein>
<proteinExistence type="inferred from homology"/>
<name>A0A3P6SS70_CYLGO</name>
<dbReference type="EMBL" id="UYRV01009467">
    <property type="protein sequence ID" value="VDK56561.1"/>
    <property type="molecule type" value="Genomic_DNA"/>
</dbReference>
<reference evidence="5 6" key="1">
    <citation type="submission" date="2018-11" db="EMBL/GenBank/DDBJ databases">
        <authorList>
            <consortium name="Pathogen Informatics"/>
        </authorList>
    </citation>
    <scope>NUCLEOTIDE SEQUENCE [LARGE SCALE GENOMIC DNA]</scope>
</reference>
<evidence type="ECO:0000256" key="1">
    <source>
        <dbReference type="ARBA" id="ARBA00005290"/>
    </source>
</evidence>
<dbReference type="AlphaFoldDB" id="A0A3P6SS70"/>
<evidence type="ECO:0000313" key="6">
    <source>
        <dbReference type="Proteomes" id="UP000271889"/>
    </source>
</evidence>
<dbReference type="Pfam" id="PF03029">
    <property type="entry name" value="ATP_bind_1"/>
    <property type="match status" value="1"/>
</dbReference>
<keyword evidence="2" id="KW-0547">Nucleotide-binding</keyword>
<keyword evidence="4" id="KW-0342">GTP-binding</keyword>
<dbReference type="Proteomes" id="UP000271889">
    <property type="component" value="Unassembled WGS sequence"/>
</dbReference>
<dbReference type="InterPro" id="IPR027417">
    <property type="entry name" value="P-loop_NTPase"/>
</dbReference>
<evidence type="ECO:0000256" key="2">
    <source>
        <dbReference type="ARBA" id="ARBA00022741"/>
    </source>
</evidence>
<comment type="similarity">
    <text evidence="1">Belongs to the GPN-loop GTPase family.</text>
</comment>
<keyword evidence="6" id="KW-1185">Reference proteome</keyword>
<sequence length="83" mass="9925">MDTRSIVEQDTTHTWNERHRQLTKTIAQVLEDYSIVKFVPLNCDEEESVEQLLLVIDTTIQYGEDLEVRDRYPEEEDPEEREN</sequence>
<dbReference type="Gene3D" id="3.40.50.300">
    <property type="entry name" value="P-loop containing nucleotide triphosphate hydrolases"/>
    <property type="match status" value="1"/>
</dbReference>
<evidence type="ECO:0000256" key="3">
    <source>
        <dbReference type="ARBA" id="ARBA00022801"/>
    </source>
</evidence>
<organism evidence="5 6">
    <name type="scientific">Cylicostephanus goldi</name>
    <name type="common">Nematode worm</name>
    <dbReference type="NCBI Taxonomy" id="71465"/>
    <lineage>
        <taxon>Eukaryota</taxon>
        <taxon>Metazoa</taxon>
        <taxon>Ecdysozoa</taxon>
        <taxon>Nematoda</taxon>
        <taxon>Chromadorea</taxon>
        <taxon>Rhabditida</taxon>
        <taxon>Rhabditina</taxon>
        <taxon>Rhabditomorpha</taxon>
        <taxon>Strongyloidea</taxon>
        <taxon>Strongylidae</taxon>
        <taxon>Cylicostephanus</taxon>
    </lineage>
</organism>
<dbReference type="GO" id="GO:0005525">
    <property type="term" value="F:GTP binding"/>
    <property type="evidence" value="ECO:0007669"/>
    <property type="project" value="UniProtKB-KW"/>
</dbReference>
<dbReference type="InterPro" id="IPR004130">
    <property type="entry name" value="Gpn"/>
</dbReference>
<keyword evidence="3" id="KW-0378">Hydrolase</keyword>
<dbReference type="GO" id="GO:0016787">
    <property type="term" value="F:hydrolase activity"/>
    <property type="evidence" value="ECO:0007669"/>
    <property type="project" value="UniProtKB-KW"/>
</dbReference>
<gene>
    <name evidence="5" type="ORF">CGOC_LOCUS3697</name>
</gene>
<dbReference type="OrthoDB" id="5839at2759"/>